<dbReference type="HOGENOM" id="CLU_2991153_0_0_6"/>
<name>A0A0A8UUP9_LEGHA</name>
<protein>
    <submittedName>
        <fullName evidence="1">Uncharacterized protein</fullName>
    </submittedName>
</protein>
<gene>
    <name evidence="1" type="ORF">LHA_1466</name>
</gene>
<accession>A0A0A8UUP9</accession>
<dbReference type="KEGG" id="lha:LHA_1466"/>
<proteinExistence type="predicted"/>
<sequence>MKYASCICLAGVGEGSDVAACVVAVNPTAKKIMNDVKSTGSNRILLTEELYISLPSI</sequence>
<dbReference type="Proteomes" id="UP000032803">
    <property type="component" value="Chromosome I"/>
</dbReference>
<dbReference type="AlphaFoldDB" id="A0A0A8UUP9"/>
<reference evidence="2" key="1">
    <citation type="submission" date="2014-09" db="EMBL/GenBank/DDBJ databases">
        <authorList>
            <person name="Gomez-Valero L."/>
        </authorList>
    </citation>
    <scope>NUCLEOTIDE SEQUENCE [LARGE SCALE GENOMIC DNA]</scope>
    <source>
        <strain evidence="2">ATCC35250</strain>
    </source>
</reference>
<organism evidence="1 2">
    <name type="scientific">Legionella hackeliae</name>
    <dbReference type="NCBI Taxonomy" id="449"/>
    <lineage>
        <taxon>Bacteria</taxon>
        <taxon>Pseudomonadati</taxon>
        <taxon>Pseudomonadota</taxon>
        <taxon>Gammaproteobacteria</taxon>
        <taxon>Legionellales</taxon>
        <taxon>Legionellaceae</taxon>
        <taxon>Legionella</taxon>
    </lineage>
</organism>
<evidence type="ECO:0000313" key="2">
    <source>
        <dbReference type="Proteomes" id="UP000032803"/>
    </source>
</evidence>
<dbReference type="EMBL" id="LN681225">
    <property type="protein sequence ID" value="CEK10509.1"/>
    <property type="molecule type" value="Genomic_DNA"/>
</dbReference>
<dbReference type="STRING" id="449.LHA_1466"/>
<keyword evidence="2" id="KW-1185">Reference proteome</keyword>
<evidence type="ECO:0000313" key="1">
    <source>
        <dbReference type="EMBL" id="CEK10509.1"/>
    </source>
</evidence>